<reference evidence="2 3" key="1">
    <citation type="journal article" date="2021" name="Nat. Plants">
        <title>The Taxus genome provides insights into paclitaxel biosynthesis.</title>
        <authorList>
            <person name="Xiong X."/>
            <person name="Gou J."/>
            <person name="Liao Q."/>
            <person name="Li Y."/>
            <person name="Zhou Q."/>
            <person name="Bi G."/>
            <person name="Li C."/>
            <person name="Du R."/>
            <person name="Wang X."/>
            <person name="Sun T."/>
            <person name="Guo L."/>
            <person name="Liang H."/>
            <person name="Lu P."/>
            <person name="Wu Y."/>
            <person name="Zhang Z."/>
            <person name="Ro D.K."/>
            <person name="Shang Y."/>
            <person name="Huang S."/>
            <person name="Yan J."/>
        </authorList>
    </citation>
    <scope>NUCLEOTIDE SEQUENCE [LARGE SCALE GENOMIC DNA]</scope>
    <source>
        <strain evidence="2">Ta-2019</strain>
    </source>
</reference>
<accession>A0AA38LJP4</accession>
<dbReference type="AlphaFoldDB" id="A0AA38LJP4"/>
<dbReference type="InterPro" id="IPR036651">
    <property type="entry name" value="Gln_synt_N_sf"/>
</dbReference>
<protein>
    <recommendedName>
        <fullName evidence="1">Amidohydrolase-related domain-containing protein</fullName>
    </recommendedName>
</protein>
<evidence type="ECO:0000313" key="3">
    <source>
        <dbReference type="Proteomes" id="UP000824469"/>
    </source>
</evidence>
<feature type="non-terminal residue" evidence="2">
    <location>
        <position position="1"/>
    </location>
</feature>
<dbReference type="PANTHER" id="PTHR43383">
    <property type="entry name" value="NODULIN 6"/>
    <property type="match status" value="1"/>
</dbReference>
<dbReference type="GO" id="GO:0004356">
    <property type="term" value="F:glutamine synthetase activity"/>
    <property type="evidence" value="ECO:0007669"/>
    <property type="project" value="InterPro"/>
</dbReference>
<dbReference type="Proteomes" id="UP000824469">
    <property type="component" value="Unassembled WGS sequence"/>
</dbReference>
<dbReference type="PANTHER" id="PTHR43383:SF2">
    <property type="entry name" value="AMIDOHYDROLASE 2 FAMILY PROTEIN"/>
    <property type="match status" value="1"/>
</dbReference>
<dbReference type="InterPro" id="IPR006680">
    <property type="entry name" value="Amidohydro-rel"/>
</dbReference>
<feature type="non-terminal residue" evidence="2">
    <location>
        <position position="231"/>
    </location>
</feature>
<dbReference type="EMBL" id="JAHRHJ020000002">
    <property type="protein sequence ID" value="KAH9327273.1"/>
    <property type="molecule type" value="Genomic_DNA"/>
</dbReference>
<keyword evidence="3" id="KW-1185">Reference proteome</keyword>
<comment type="caution">
    <text evidence="2">The sequence shown here is derived from an EMBL/GenBank/DDBJ whole genome shotgun (WGS) entry which is preliminary data.</text>
</comment>
<dbReference type="GO" id="GO:0016787">
    <property type="term" value="F:hydrolase activity"/>
    <property type="evidence" value="ECO:0007669"/>
    <property type="project" value="InterPro"/>
</dbReference>
<feature type="domain" description="Amidohydrolase-related" evidence="1">
    <location>
        <begin position="2"/>
        <end position="145"/>
    </location>
</feature>
<organism evidence="2 3">
    <name type="scientific">Taxus chinensis</name>
    <name type="common">Chinese yew</name>
    <name type="synonym">Taxus wallichiana var. chinensis</name>
    <dbReference type="NCBI Taxonomy" id="29808"/>
    <lineage>
        <taxon>Eukaryota</taxon>
        <taxon>Viridiplantae</taxon>
        <taxon>Streptophyta</taxon>
        <taxon>Embryophyta</taxon>
        <taxon>Tracheophyta</taxon>
        <taxon>Spermatophyta</taxon>
        <taxon>Pinopsida</taxon>
        <taxon>Pinidae</taxon>
        <taxon>Conifers II</taxon>
        <taxon>Cupressales</taxon>
        <taxon>Taxaceae</taxon>
        <taxon>Taxus</taxon>
    </lineage>
</organism>
<sequence length="231" mass="25734">FGDKDLDLRLANPLHLRSILEDDRFKNCRIVLLHASYPYSKEASYLASIYPQVYLDFGLAVPKLSVHGMVSAVKELLELAPLNKVMFSTDGYAFPETFYLGTKWAREVITSVLCDACDSGDLSIHEAFEAAHNILRGNAINLYNLDEGTTKSMMFKMVADFRALYPDAKEGKPKLIRLLWVDSSGQRRCRVVPENRFYQVVMDHGVGLTCACMGMTSGSDSPAEGSYLTAV</sequence>
<dbReference type="OMA" id="HFYKISP"/>
<dbReference type="Pfam" id="PF04909">
    <property type="entry name" value="Amidohydro_2"/>
    <property type="match status" value="1"/>
</dbReference>
<dbReference type="InterPro" id="IPR032466">
    <property type="entry name" value="Metal_Hydrolase"/>
</dbReference>
<evidence type="ECO:0000259" key="1">
    <source>
        <dbReference type="Pfam" id="PF04909"/>
    </source>
</evidence>
<gene>
    <name evidence="2" type="ORF">KI387_007451</name>
</gene>
<dbReference type="Gene3D" id="3.10.20.70">
    <property type="entry name" value="Glutamine synthetase, N-terminal domain"/>
    <property type="match status" value="1"/>
</dbReference>
<evidence type="ECO:0000313" key="2">
    <source>
        <dbReference type="EMBL" id="KAH9327273.1"/>
    </source>
</evidence>
<proteinExistence type="predicted"/>
<name>A0AA38LJP4_TAXCH</name>
<dbReference type="SUPFAM" id="SSF51556">
    <property type="entry name" value="Metallo-dependent hydrolases"/>
    <property type="match status" value="1"/>
</dbReference>
<dbReference type="GO" id="GO:0006542">
    <property type="term" value="P:glutamine biosynthetic process"/>
    <property type="evidence" value="ECO:0007669"/>
    <property type="project" value="InterPro"/>
</dbReference>
<dbReference type="Gene3D" id="3.20.20.140">
    <property type="entry name" value="Metal-dependent hydrolases"/>
    <property type="match status" value="1"/>
</dbReference>